<gene>
    <name evidence="2" type="ORF">BpHYR1_031459</name>
</gene>
<feature type="domain" description="SAM" evidence="1">
    <location>
        <begin position="209"/>
        <end position="249"/>
    </location>
</feature>
<dbReference type="AlphaFoldDB" id="A0A3M7R5Q4"/>
<evidence type="ECO:0000313" key="2">
    <source>
        <dbReference type="EMBL" id="RNA18721.1"/>
    </source>
</evidence>
<dbReference type="Pfam" id="PF07647">
    <property type="entry name" value="SAM_2"/>
    <property type="match status" value="1"/>
</dbReference>
<dbReference type="InterPro" id="IPR001660">
    <property type="entry name" value="SAM"/>
</dbReference>
<dbReference type="Proteomes" id="UP000276133">
    <property type="component" value="Unassembled WGS sequence"/>
</dbReference>
<comment type="caution">
    <text evidence="2">The sequence shown here is derived from an EMBL/GenBank/DDBJ whole genome shotgun (WGS) entry which is preliminary data.</text>
</comment>
<dbReference type="STRING" id="10195.A0A3M7R5Q4"/>
<accession>A0A3M7R5Q4</accession>
<protein>
    <submittedName>
        <fullName evidence="2">Myb P isoform X1</fullName>
    </submittedName>
</protein>
<dbReference type="InterPro" id="IPR013761">
    <property type="entry name" value="SAM/pointed_sf"/>
</dbReference>
<reference evidence="2 3" key="1">
    <citation type="journal article" date="2018" name="Sci. Rep.">
        <title>Genomic signatures of local adaptation to the degree of environmental predictability in rotifers.</title>
        <authorList>
            <person name="Franch-Gras L."/>
            <person name="Hahn C."/>
            <person name="Garcia-Roger E.M."/>
            <person name="Carmona M.J."/>
            <person name="Serra M."/>
            <person name="Gomez A."/>
        </authorList>
    </citation>
    <scope>NUCLEOTIDE SEQUENCE [LARGE SCALE GENOMIC DNA]</scope>
    <source>
        <strain evidence="2">HYR1</strain>
    </source>
</reference>
<name>A0A3M7R5Q4_BRAPC</name>
<organism evidence="2 3">
    <name type="scientific">Brachionus plicatilis</name>
    <name type="common">Marine rotifer</name>
    <name type="synonym">Brachionus muelleri</name>
    <dbReference type="NCBI Taxonomy" id="10195"/>
    <lineage>
        <taxon>Eukaryota</taxon>
        <taxon>Metazoa</taxon>
        <taxon>Spiralia</taxon>
        <taxon>Gnathifera</taxon>
        <taxon>Rotifera</taxon>
        <taxon>Eurotatoria</taxon>
        <taxon>Monogononta</taxon>
        <taxon>Pseudotrocha</taxon>
        <taxon>Ploima</taxon>
        <taxon>Brachionidae</taxon>
        <taxon>Brachionus</taxon>
    </lineage>
</organism>
<dbReference type="SUPFAM" id="SSF47769">
    <property type="entry name" value="SAM/Pointed domain"/>
    <property type="match status" value="1"/>
</dbReference>
<dbReference type="Gene3D" id="1.10.150.50">
    <property type="entry name" value="Transcription Factor, Ets-1"/>
    <property type="match status" value="1"/>
</dbReference>
<sequence>MYFELLRIIDPEKNSIYSVNGASSSTSLSSFNASYSRTETKTANSKMKRNKSDLNNLKHRFGRMETHMTSLAKTVAQISLELKSIKSIEEVIYALGREVQDLKRAHMKKSNENGKNDLFDFHRSSSEPNLINSILNENLKQANYSKQTKSTYSLADKKIDTLEDLNRQRQMDKNKSFGQSFSNPKKLKKLTKFFRPRATNAEAVFAKMYAPNFEHEHITITELPYLSEERLKSLGIPLGPRLRIMREAQLSFRMENFNFSSV</sequence>
<dbReference type="OrthoDB" id="8188202at2759"/>
<proteinExistence type="predicted"/>
<dbReference type="EMBL" id="REGN01004181">
    <property type="protein sequence ID" value="RNA18721.1"/>
    <property type="molecule type" value="Genomic_DNA"/>
</dbReference>
<evidence type="ECO:0000313" key="3">
    <source>
        <dbReference type="Proteomes" id="UP000276133"/>
    </source>
</evidence>
<evidence type="ECO:0000259" key="1">
    <source>
        <dbReference type="Pfam" id="PF07647"/>
    </source>
</evidence>
<dbReference type="CDD" id="cd09487">
    <property type="entry name" value="SAM_superfamily"/>
    <property type="match status" value="1"/>
</dbReference>
<keyword evidence="3" id="KW-1185">Reference proteome</keyword>